<feature type="transmembrane region" description="Helical" evidence="2">
    <location>
        <begin position="296"/>
        <end position="316"/>
    </location>
</feature>
<keyword evidence="2" id="KW-1133">Transmembrane helix</keyword>
<accession>A0A8C2IX73</accession>
<evidence type="ECO:0000256" key="2">
    <source>
        <dbReference type="SAM" id="Phobius"/>
    </source>
</evidence>
<dbReference type="Proteomes" id="UP000694701">
    <property type="component" value="Unplaced"/>
</dbReference>
<dbReference type="AlphaFoldDB" id="A0A8C2IX73"/>
<evidence type="ECO:0000313" key="4">
    <source>
        <dbReference type="Ensembl" id="ENSCCRP00020084984.1"/>
    </source>
</evidence>
<evidence type="ECO:0000256" key="3">
    <source>
        <dbReference type="SAM" id="SignalP"/>
    </source>
</evidence>
<name>A0A8C2IX73_CYPCA</name>
<feature type="chain" id="PRO_5034341076" evidence="3">
    <location>
        <begin position="16"/>
        <end position="369"/>
    </location>
</feature>
<sequence>MIMFFAFVFWGVSEGSVSETVCCCALYFLRPLLLLWAAPFIKDLFSVQIKTWIQKYSYVAEYAVFSIVIYSALFASAWERFLNYAVFNKVMIIVLFAIVFVCCLCKITYILVTEVGKKSGRIVKIFDVVADMTFQILPTLQFILLFYTFGAARGGLIMIVILPVLLMMMTNDRWLYRCRYGLGFSESVVKTVMLIFILVTNVLMIGLYIFTLENQTDPIGWGCVMVFLQILWTVMYFIDVAADDAYYFDFSLSRDFQRYVSVYVFGSVAVVLLNSAALITELILKTVNGDRMMADLRFIVFPSECLFAVSLLISGFSGSKIAGCLKSCQNKVRSIRVRRSSQQNQSTEMNPLNAGDQEQNQPDSVLAQT</sequence>
<keyword evidence="2" id="KW-0472">Membrane</keyword>
<feature type="signal peptide" evidence="3">
    <location>
        <begin position="1"/>
        <end position="15"/>
    </location>
</feature>
<evidence type="ECO:0000313" key="5">
    <source>
        <dbReference type="Proteomes" id="UP000694701"/>
    </source>
</evidence>
<proteinExistence type="predicted"/>
<feature type="compositionally biased region" description="Polar residues" evidence="1">
    <location>
        <begin position="356"/>
        <end position="369"/>
    </location>
</feature>
<feature type="transmembrane region" description="Helical" evidence="2">
    <location>
        <begin position="59"/>
        <end position="78"/>
    </location>
</feature>
<feature type="transmembrane region" description="Helical" evidence="2">
    <location>
        <begin position="188"/>
        <end position="212"/>
    </location>
</feature>
<feature type="transmembrane region" description="Helical" evidence="2">
    <location>
        <begin position="142"/>
        <end position="168"/>
    </location>
</feature>
<dbReference type="Ensembl" id="ENSCCRT00020092984.1">
    <property type="protein sequence ID" value="ENSCCRP00020084984.1"/>
    <property type="gene ID" value="ENSCCRG00020039139.1"/>
</dbReference>
<evidence type="ECO:0000256" key="1">
    <source>
        <dbReference type="SAM" id="MobiDB-lite"/>
    </source>
</evidence>
<feature type="transmembrane region" description="Helical" evidence="2">
    <location>
        <begin position="90"/>
        <end position="112"/>
    </location>
</feature>
<feature type="transmembrane region" description="Helical" evidence="2">
    <location>
        <begin position="258"/>
        <end position="284"/>
    </location>
</feature>
<keyword evidence="3" id="KW-0732">Signal</keyword>
<feature type="region of interest" description="Disordered" evidence="1">
    <location>
        <begin position="338"/>
        <end position="369"/>
    </location>
</feature>
<feature type="transmembrane region" description="Helical" evidence="2">
    <location>
        <begin position="219"/>
        <end position="238"/>
    </location>
</feature>
<reference evidence="4" key="1">
    <citation type="submission" date="2025-08" db="UniProtKB">
        <authorList>
            <consortium name="Ensembl"/>
        </authorList>
    </citation>
    <scope>IDENTIFICATION</scope>
</reference>
<protein>
    <submittedName>
        <fullName evidence="4">Uncharacterized protein</fullName>
    </submittedName>
</protein>
<keyword evidence="2" id="KW-0812">Transmembrane</keyword>
<organism evidence="4 5">
    <name type="scientific">Cyprinus carpio</name>
    <name type="common">Common carp</name>
    <dbReference type="NCBI Taxonomy" id="7962"/>
    <lineage>
        <taxon>Eukaryota</taxon>
        <taxon>Metazoa</taxon>
        <taxon>Chordata</taxon>
        <taxon>Craniata</taxon>
        <taxon>Vertebrata</taxon>
        <taxon>Euteleostomi</taxon>
        <taxon>Actinopterygii</taxon>
        <taxon>Neopterygii</taxon>
        <taxon>Teleostei</taxon>
        <taxon>Ostariophysi</taxon>
        <taxon>Cypriniformes</taxon>
        <taxon>Cyprinidae</taxon>
        <taxon>Cyprininae</taxon>
        <taxon>Cyprinus</taxon>
    </lineage>
</organism>